<dbReference type="GO" id="GO:0032259">
    <property type="term" value="P:methylation"/>
    <property type="evidence" value="ECO:0007669"/>
    <property type="project" value="UniProtKB-KW"/>
</dbReference>
<feature type="domain" description="Methyltransferase" evidence="1">
    <location>
        <begin position="41"/>
        <end position="135"/>
    </location>
</feature>
<dbReference type="Proteomes" id="UP000323876">
    <property type="component" value="Unassembled WGS sequence"/>
</dbReference>
<name>A0A5N0EIY6_9NOCA</name>
<evidence type="ECO:0000259" key="1">
    <source>
        <dbReference type="Pfam" id="PF13649"/>
    </source>
</evidence>
<proteinExistence type="predicted"/>
<keyword evidence="2" id="KW-0489">Methyltransferase</keyword>
<protein>
    <submittedName>
        <fullName evidence="2">Methyltransferase domain-containing protein</fullName>
    </submittedName>
</protein>
<evidence type="ECO:0000313" key="3">
    <source>
        <dbReference type="Proteomes" id="UP000323876"/>
    </source>
</evidence>
<organism evidence="2 3">
    <name type="scientific">Nocardia colli</name>
    <dbReference type="NCBI Taxonomy" id="2545717"/>
    <lineage>
        <taxon>Bacteria</taxon>
        <taxon>Bacillati</taxon>
        <taxon>Actinomycetota</taxon>
        <taxon>Actinomycetes</taxon>
        <taxon>Mycobacteriales</taxon>
        <taxon>Nocardiaceae</taxon>
        <taxon>Nocardia</taxon>
    </lineage>
</organism>
<sequence length="265" mass="28376">MVDSANPDVPVSNNAFDYDAELRRYHRRLRDAIEVKPGDQVLDIGCGTGQLTRDAARLAHQGGALGVDISTTMLATAVQLSAAEDVDNVRFEQADAQTHPFPPDHFDLTVSRFGTMFFADPVAAFTNISRALRPGSRLVQLVWQAGDQQEWVVAIRAALAGAPITAPVGGAFSLADPATAHSILTAAGFTEVDVTDASEPVYYGKDPEDGVDSVLALRMAGELLSEFDAAETERALDRLRAVMTAHHTADGVWFGSRAWIITAGI</sequence>
<dbReference type="InterPro" id="IPR029063">
    <property type="entry name" value="SAM-dependent_MTases_sf"/>
</dbReference>
<dbReference type="EMBL" id="VXLC01000003">
    <property type="protein sequence ID" value="KAA8888936.1"/>
    <property type="molecule type" value="Genomic_DNA"/>
</dbReference>
<keyword evidence="3" id="KW-1185">Reference proteome</keyword>
<dbReference type="PANTHER" id="PTHR43591:SF24">
    <property type="entry name" value="2-METHOXY-6-POLYPRENYL-1,4-BENZOQUINOL METHYLASE, MITOCHONDRIAL"/>
    <property type="match status" value="1"/>
</dbReference>
<dbReference type="InterPro" id="IPR041698">
    <property type="entry name" value="Methyltransf_25"/>
</dbReference>
<dbReference type="Pfam" id="PF13649">
    <property type="entry name" value="Methyltransf_25"/>
    <property type="match status" value="1"/>
</dbReference>
<dbReference type="SUPFAM" id="SSF53335">
    <property type="entry name" value="S-adenosyl-L-methionine-dependent methyltransferases"/>
    <property type="match status" value="1"/>
</dbReference>
<dbReference type="RefSeq" id="WP_150401211.1">
    <property type="nucleotide sequence ID" value="NZ_VXLC01000003.1"/>
</dbReference>
<dbReference type="CDD" id="cd02440">
    <property type="entry name" value="AdoMet_MTases"/>
    <property type="match status" value="1"/>
</dbReference>
<dbReference type="AlphaFoldDB" id="A0A5N0EIY6"/>
<keyword evidence="2" id="KW-0808">Transferase</keyword>
<dbReference type="Gene3D" id="3.40.50.150">
    <property type="entry name" value="Vaccinia Virus protein VP39"/>
    <property type="match status" value="1"/>
</dbReference>
<gene>
    <name evidence="2" type="ORF">F3087_08005</name>
</gene>
<evidence type="ECO:0000313" key="2">
    <source>
        <dbReference type="EMBL" id="KAA8888936.1"/>
    </source>
</evidence>
<dbReference type="PANTHER" id="PTHR43591">
    <property type="entry name" value="METHYLTRANSFERASE"/>
    <property type="match status" value="1"/>
</dbReference>
<reference evidence="2 3" key="1">
    <citation type="submission" date="2019-09" db="EMBL/GenBank/DDBJ databases">
        <authorList>
            <person name="Wang X."/>
        </authorList>
    </citation>
    <scope>NUCLEOTIDE SEQUENCE [LARGE SCALE GENOMIC DNA]</scope>
    <source>
        <strain evidence="2 3">CICC 11023</strain>
    </source>
</reference>
<dbReference type="OrthoDB" id="9777638at2"/>
<accession>A0A5N0EIY6</accession>
<dbReference type="GO" id="GO:0008168">
    <property type="term" value="F:methyltransferase activity"/>
    <property type="evidence" value="ECO:0007669"/>
    <property type="project" value="UniProtKB-KW"/>
</dbReference>
<comment type="caution">
    <text evidence="2">The sequence shown here is derived from an EMBL/GenBank/DDBJ whole genome shotgun (WGS) entry which is preliminary data.</text>
</comment>